<evidence type="ECO:0000256" key="6">
    <source>
        <dbReference type="ARBA" id="ARBA00022723"/>
    </source>
</evidence>
<dbReference type="SUPFAM" id="SSF55031">
    <property type="entry name" value="Bacterial exopeptidase dimerisation domain"/>
    <property type="match status" value="1"/>
</dbReference>
<dbReference type="InterPro" id="IPR010159">
    <property type="entry name" value="N-acyl_aa_amidohydrolase"/>
</dbReference>
<protein>
    <recommendedName>
        <fullName evidence="4">N-acyl-aliphatic-L-amino acid amidohydrolase</fullName>
        <ecNumber evidence="4">3.5.1.14</ecNumber>
    </recommendedName>
    <alternativeName>
        <fullName evidence="9">N-acyl-L-amino-acid amidohydrolase</fullName>
    </alternativeName>
</protein>
<keyword evidence="8" id="KW-0862">Zinc</keyword>
<feature type="domain" description="Peptidase M20 dimerisation" evidence="10">
    <location>
        <begin position="250"/>
        <end position="365"/>
    </location>
</feature>
<keyword evidence="12" id="KW-1185">Reference proteome</keyword>
<gene>
    <name evidence="11" type="ORF">BASA50_007183</name>
</gene>
<dbReference type="PIRSF" id="PIRSF036696">
    <property type="entry name" value="ACY-1"/>
    <property type="match status" value="1"/>
</dbReference>
<comment type="similarity">
    <text evidence="3">Belongs to the peptidase M20A family.</text>
</comment>
<keyword evidence="5" id="KW-0963">Cytoplasm</keyword>
<evidence type="ECO:0000313" key="11">
    <source>
        <dbReference type="EMBL" id="KAH6593622.1"/>
    </source>
</evidence>
<dbReference type="InterPro" id="IPR011650">
    <property type="entry name" value="Peptidase_M20_dimer"/>
</dbReference>
<dbReference type="SUPFAM" id="SSF53187">
    <property type="entry name" value="Zn-dependent exopeptidases"/>
    <property type="match status" value="1"/>
</dbReference>
<keyword evidence="6" id="KW-0479">Metal-binding</keyword>
<dbReference type="InterPro" id="IPR002933">
    <property type="entry name" value="Peptidase_M20"/>
</dbReference>
<dbReference type="Pfam" id="PF07687">
    <property type="entry name" value="M20_dimer"/>
    <property type="match status" value="1"/>
</dbReference>
<evidence type="ECO:0000256" key="5">
    <source>
        <dbReference type="ARBA" id="ARBA00022490"/>
    </source>
</evidence>
<evidence type="ECO:0000256" key="2">
    <source>
        <dbReference type="ARBA" id="ARBA00004496"/>
    </source>
</evidence>
<dbReference type="PROSITE" id="PS00758">
    <property type="entry name" value="ARGE_DAPE_CPG2_1"/>
    <property type="match status" value="1"/>
</dbReference>
<evidence type="ECO:0000256" key="4">
    <source>
        <dbReference type="ARBA" id="ARBA00011913"/>
    </source>
</evidence>
<dbReference type="Gene3D" id="1.10.150.900">
    <property type="match status" value="1"/>
</dbReference>
<proteinExistence type="inferred from homology"/>
<dbReference type="InterPro" id="IPR001261">
    <property type="entry name" value="ArgE/DapE_CS"/>
</dbReference>
<evidence type="ECO:0000259" key="10">
    <source>
        <dbReference type="Pfam" id="PF07687"/>
    </source>
</evidence>
<evidence type="ECO:0000256" key="1">
    <source>
        <dbReference type="ARBA" id="ARBA00001947"/>
    </source>
</evidence>
<comment type="caution">
    <text evidence="11">The sequence shown here is derived from an EMBL/GenBank/DDBJ whole genome shotgun (WGS) entry which is preliminary data.</text>
</comment>
<evidence type="ECO:0000313" key="12">
    <source>
        <dbReference type="Proteomes" id="UP001648503"/>
    </source>
</evidence>
<comment type="subcellular location">
    <subcellularLocation>
        <location evidence="2">Cytoplasm</location>
    </subcellularLocation>
</comment>
<evidence type="ECO:0000256" key="7">
    <source>
        <dbReference type="ARBA" id="ARBA00022801"/>
    </source>
</evidence>
<dbReference type="InterPro" id="IPR052083">
    <property type="entry name" value="Aminoacylase-1_M20A"/>
</dbReference>
<dbReference type="Pfam" id="PF01546">
    <property type="entry name" value="Peptidase_M20"/>
    <property type="match status" value="1"/>
</dbReference>
<reference evidence="11 12" key="1">
    <citation type="submission" date="2021-02" db="EMBL/GenBank/DDBJ databases">
        <title>Variation within the Batrachochytrium salamandrivorans European outbreak.</title>
        <authorList>
            <person name="Kelly M."/>
            <person name="Pasmans F."/>
            <person name="Shea T.P."/>
            <person name="Munoz J.F."/>
            <person name="Carranza S."/>
            <person name="Cuomo C.A."/>
            <person name="Martel A."/>
        </authorList>
    </citation>
    <scope>NUCLEOTIDE SEQUENCE [LARGE SCALE GENOMIC DNA]</scope>
    <source>
        <strain evidence="11 12">AMFP18/2</strain>
    </source>
</reference>
<accession>A0ABQ8F7K5</accession>
<evidence type="ECO:0000256" key="3">
    <source>
        <dbReference type="ARBA" id="ARBA00006247"/>
    </source>
</evidence>
<keyword evidence="7" id="KW-0378">Hydrolase</keyword>
<dbReference type="NCBIfam" id="TIGR01880">
    <property type="entry name" value="Ac-peptdase-euk"/>
    <property type="match status" value="1"/>
</dbReference>
<dbReference type="EC" id="3.5.1.14" evidence="4"/>
<dbReference type="EMBL" id="JAFCIX010000349">
    <property type="protein sequence ID" value="KAH6593622.1"/>
    <property type="molecule type" value="Genomic_DNA"/>
</dbReference>
<dbReference type="Proteomes" id="UP001648503">
    <property type="component" value="Unassembled WGS sequence"/>
</dbReference>
<sequence length="471" mass="52243">MNYCCCSLSFSNRQNDIRSCSKPDIASESTPLLATTQPQKEPLFVLPSLPAFTTLPSLSHPVIMSSNAEEHIAVQRFREYLRIKTVQPNPDYAGAKAFLESYAKELGLAFRSIEMVPGKPICILSWVGTHPEMKSIMLNSHIDVVPVSEASWSNPPFAADKLPNGDIVARGAQDMKCVGIGYLEAIRMLKAKGVQLQRTLHATFVPDEEIGGHDGMKLWVLTDDFKSLNVAFVLDEGLANSEDAYKVYYGERAPWWMKIVAKGGAGHGSQFIEPSATERLIRVLAKFVAFRDSEKQRLAVCRNEFGRKLRIGDVTTTNITMLNSGVQFNVVPEEAWAGVDMRVSTSVDLVSFRNQVTQWCTDEGASLEFVQVFMSNACTPLTKDNVWWKAIQEVSKARNVTIDPEIFPAATDSRFIREIGLPAIGISAIRKTPVLLHDHNEYLNENMLIEGVEFYAELLPAIANIPTSLAA</sequence>
<organism evidence="11 12">
    <name type="scientific">Batrachochytrium salamandrivorans</name>
    <dbReference type="NCBI Taxonomy" id="1357716"/>
    <lineage>
        <taxon>Eukaryota</taxon>
        <taxon>Fungi</taxon>
        <taxon>Fungi incertae sedis</taxon>
        <taxon>Chytridiomycota</taxon>
        <taxon>Chytridiomycota incertae sedis</taxon>
        <taxon>Chytridiomycetes</taxon>
        <taxon>Rhizophydiales</taxon>
        <taxon>Rhizophydiales incertae sedis</taxon>
        <taxon>Batrachochytrium</taxon>
    </lineage>
</organism>
<dbReference type="Gene3D" id="3.30.70.360">
    <property type="match status" value="1"/>
</dbReference>
<name>A0ABQ8F7K5_9FUNG</name>
<dbReference type="InterPro" id="IPR036264">
    <property type="entry name" value="Bact_exopeptidase_dim_dom"/>
</dbReference>
<dbReference type="Gene3D" id="3.40.630.10">
    <property type="entry name" value="Zn peptidases"/>
    <property type="match status" value="1"/>
</dbReference>
<evidence type="ECO:0000256" key="8">
    <source>
        <dbReference type="ARBA" id="ARBA00022833"/>
    </source>
</evidence>
<dbReference type="PANTHER" id="PTHR45892:SF1">
    <property type="entry name" value="AMINOACYLASE-1"/>
    <property type="match status" value="1"/>
</dbReference>
<dbReference type="PANTHER" id="PTHR45892">
    <property type="entry name" value="AMINOACYLASE-1"/>
    <property type="match status" value="1"/>
</dbReference>
<comment type="cofactor">
    <cofactor evidence="1">
        <name>Zn(2+)</name>
        <dbReference type="ChEBI" id="CHEBI:29105"/>
    </cofactor>
</comment>
<evidence type="ECO:0000256" key="9">
    <source>
        <dbReference type="ARBA" id="ARBA00029656"/>
    </source>
</evidence>